<name>A0A7X5N0W8_XANPE</name>
<dbReference type="AlphaFoldDB" id="A0A7X5N0W8"/>
<dbReference type="InterPro" id="IPR050288">
    <property type="entry name" value="Cellulose_deg_GH3"/>
</dbReference>
<dbReference type="Gene3D" id="3.40.50.1700">
    <property type="entry name" value="Glycoside hydrolase family 3 C-terminal domain"/>
    <property type="match status" value="1"/>
</dbReference>
<dbReference type="Pfam" id="PF01915">
    <property type="entry name" value="Glyco_hydro_3_C"/>
    <property type="match status" value="1"/>
</dbReference>
<sequence>DYVDGKDRAAAARAAKAADVAIVFATQWSAESVDLPDMQLPDNQDALIEAVAKANPKTTVVLETNGPVRMPWAERVPAVLQAWYPGIGGGEAIANLLTGAVNPSGHLPVTWPVDESQLPRPSIPGLGFKPAKPGEDSIDYAIEGANVGYKWFAARKLTPRYPFGHGLSYTQFRMGGLRVEANGSQLTANFEVENIGQREGAAVPQLYVTLPDGHATPLRLIGWQKLTLKPGEKRAVQVIAEPKTLADFDAKARHWT</sequence>
<dbReference type="InterPro" id="IPR002772">
    <property type="entry name" value="Glyco_hydro_3_C"/>
</dbReference>
<dbReference type="Proteomes" id="UP000471082">
    <property type="component" value="Unassembled WGS sequence"/>
</dbReference>
<evidence type="ECO:0000313" key="6">
    <source>
        <dbReference type="Proteomes" id="UP000471082"/>
    </source>
</evidence>
<dbReference type="GO" id="GO:0005975">
    <property type="term" value="P:carbohydrate metabolic process"/>
    <property type="evidence" value="ECO:0007669"/>
    <property type="project" value="InterPro"/>
</dbReference>
<feature type="non-terminal residue" evidence="5">
    <location>
        <position position="1"/>
    </location>
</feature>
<dbReference type="PANTHER" id="PTHR42715:SF10">
    <property type="entry name" value="BETA-GLUCOSIDASE"/>
    <property type="match status" value="1"/>
</dbReference>
<reference evidence="5 6" key="1">
    <citation type="submission" date="2019-11" db="EMBL/GenBank/DDBJ databases">
        <title>Genome-resolved metagenomics to study the prevalence of co-infection and intraspecific heterogeneity among plant pathogen metapopulations.</title>
        <authorList>
            <person name="Newberry E."/>
            <person name="Bhandari R."/>
            <person name="Kemble J."/>
            <person name="Sikora E."/>
            <person name="Potnis N."/>
        </authorList>
    </citation>
    <scope>NUCLEOTIDE SEQUENCE [LARGE SCALE GENOMIC DNA]</scope>
    <source>
        <strain evidence="5">Xp_Tom_Tuscaloosa_18b</strain>
    </source>
</reference>
<dbReference type="PANTHER" id="PTHR42715">
    <property type="entry name" value="BETA-GLUCOSIDASE"/>
    <property type="match status" value="1"/>
</dbReference>
<evidence type="ECO:0000313" key="5">
    <source>
        <dbReference type="EMBL" id="NEL79436.1"/>
    </source>
</evidence>
<dbReference type="SUPFAM" id="SSF52279">
    <property type="entry name" value="Beta-D-glucan exohydrolase, C-terminal domain"/>
    <property type="match status" value="1"/>
</dbReference>
<accession>A0A7X5N0W8</accession>
<dbReference type="FunFam" id="3.20.20.300:FF:000012">
    <property type="entry name" value="Exported beta-glucosidase"/>
    <property type="match status" value="1"/>
</dbReference>
<feature type="domain" description="Fibronectin type III-like" evidence="4">
    <location>
        <begin position="203"/>
        <end position="255"/>
    </location>
</feature>
<dbReference type="InterPro" id="IPR036881">
    <property type="entry name" value="Glyco_hydro_3_C_sf"/>
</dbReference>
<dbReference type="Gene3D" id="2.60.40.10">
    <property type="entry name" value="Immunoglobulins"/>
    <property type="match status" value="1"/>
</dbReference>
<feature type="non-terminal residue" evidence="5">
    <location>
        <position position="256"/>
    </location>
</feature>
<gene>
    <name evidence="5" type="ORF">G3W61_24785</name>
</gene>
<evidence type="ECO:0000256" key="1">
    <source>
        <dbReference type="ARBA" id="ARBA00005336"/>
    </source>
</evidence>
<dbReference type="EMBL" id="JAAGYU010000634">
    <property type="protein sequence ID" value="NEL79436.1"/>
    <property type="molecule type" value="Genomic_DNA"/>
</dbReference>
<evidence type="ECO:0000256" key="2">
    <source>
        <dbReference type="ARBA" id="ARBA00022801"/>
    </source>
</evidence>
<dbReference type="Pfam" id="PF14310">
    <property type="entry name" value="Fn3-like"/>
    <property type="match status" value="1"/>
</dbReference>
<organism evidence="5 6">
    <name type="scientific">Xanthomonas perforans</name>
    <dbReference type="NCBI Taxonomy" id="442694"/>
    <lineage>
        <taxon>Bacteria</taxon>
        <taxon>Pseudomonadati</taxon>
        <taxon>Pseudomonadota</taxon>
        <taxon>Gammaproteobacteria</taxon>
        <taxon>Lysobacterales</taxon>
        <taxon>Lysobacteraceae</taxon>
        <taxon>Xanthomonas</taxon>
    </lineage>
</organism>
<evidence type="ECO:0000259" key="3">
    <source>
        <dbReference type="Pfam" id="PF01915"/>
    </source>
</evidence>
<dbReference type="InterPro" id="IPR026891">
    <property type="entry name" value="Fn3-like"/>
</dbReference>
<proteinExistence type="inferred from homology"/>
<feature type="domain" description="Glycoside hydrolase family 3 C-terminal" evidence="3">
    <location>
        <begin position="7"/>
        <end position="169"/>
    </location>
</feature>
<protein>
    <submittedName>
        <fullName evidence="5">Glycosyl hydrolase</fullName>
    </submittedName>
</protein>
<dbReference type="GO" id="GO:0004553">
    <property type="term" value="F:hydrolase activity, hydrolyzing O-glycosyl compounds"/>
    <property type="evidence" value="ECO:0007669"/>
    <property type="project" value="InterPro"/>
</dbReference>
<dbReference type="InterPro" id="IPR013783">
    <property type="entry name" value="Ig-like_fold"/>
</dbReference>
<comment type="caution">
    <text evidence="5">The sequence shown here is derived from an EMBL/GenBank/DDBJ whole genome shotgun (WGS) entry which is preliminary data.</text>
</comment>
<dbReference type="FunFam" id="3.40.50.1700:FF:000011">
    <property type="entry name" value="Exported beta-glucosidase"/>
    <property type="match status" value="1"/>
</dbReference>
<evidence type="ECO:0000259" key="4">
    <source>
        <dbReference type="Pfam" id="PF14310"/>
    </source>
</evidence>
<comment type="similarity">
    <text evidence="1">Belongs to the glycosyl hydrolase 3 family.</text>
</comment>
<keyword evidence="2 5" id="KW-0378">Hydrolase</keyword>